<feature type="transmembrane region" description="Helical" evidence="2">
    <location>
        <begin position="730"/>
        <end position="753"/>
    </location>
</feature>
<dbReference type="RefSeq" id="XP_018037733.1">
    <property type="nucleotide sequence ID" value="XM_018176435.1"/>
</dbReference>
<feature type="compositionally biased region" description="Polar residues" evidence="1">
    <location>
        <begin position="974"/>
        <end position="991"/>
    </location>
</feature>
<feature type="transmembrane region" description="Helical" evidence="2">
    <location>
        <begin position="185"/>
        <end position="208"/>
    </location>
</feature>
<keyword evidence="2" id="KW-0472">Membrane</keyword>
<feature type="transmembrane region" description="Helical" evidence="2">
    <location>
        <begin position="1326"/>
        <end position="1347"/>
    </location>
</feature>
<dbReference type="Pfam" id="PF11915">
    <property type="entry name" value="DUF3433"/>
    <property type="match status" value="2"/>
</dbReference>
<evidence type="ECO:0000256" key="2">
    <source>
        <dbReference type="SAM" id="Phobius"/>
    </source>
</evidence>
<feature type="transmembrane region" description="Helical" evidence="2">
    <location>
        <begin position="75"/>
        <end position="95"/>
    </location>
</feature>
<sequence length="1421" mass="158478">MDMADTRHQPEDVRISQYPPPNYPRESDALNPNNEKRAKTAAHSVTSLGKSLASSDTSKNSTSAEWRPYTLRWSLVWIPTAASLILAIVVGILYWRSHKNNGLCSEASAVVGWRFAPTLVAVLWGQLITMLFNDIQRTEPFARLARPPGSVPPASRTILERPRQVWTAFAHAFNKKHNGGKRSWIIIWASVVLVISSIIISLSSALLASEETKMWQPLQMTRLIPEKASALEPSVKRDTYFRTTGAILQNVVTSPWISDEYAVLPFWPEGSDGKPWDAQHISTPQTWEAETTVFRNDLQCSPLKLAATDVWSYTYDYYNMTNYEYRMSVRLENEAGCKYNMSFNASAKYDMNSWELGSWSDLDTFVVKNEYAVTTDSYDYRPLPWKPTYNDKCQGDEIMVMSSQWISHDWITFSNVTAKFLPNLTVSGYLCNSSHTMASIPVRVSASASDFHVDFDSGAFQKAQQDVPPSVLKTSQFIKTYTDPYWYMVVPKLNMGPAVPSGAMALLAAKYEFDFYGMKNDTKLPDLAARLQRRHFGEVLRTSLDVRGASQSETITGSSMASERRITVRVEAAAALVALFAFCFFTMLGLIWLSTARRRPLHLTHEPATVLGTVSLVSSNPAILASLRDLDQASTAELRSVLKGRFFSTSHGHLREVSKNGQVETSDPVPRVPTLAEKESPFWVKIRVLLGLILFIALLVMAITVVHRFASDSDLKKGFFTYHLNINALGHLGSFTPFSIIPTTLAVLLGLWWNALDVTFRSLQPYVSMSQAPREISRGAYVSYQSSYWLWATGKAAKNKHWLLSLVTLGTFLAQAFTIATSALFEQTTGVINDAVELNRSLELRQVPYLRMVNETYPPTYGGSRGAYGYPYVGTVLTDLFGNLTNNWLYSGVIQATMNASELNWCKDGWSFVPVDLSDLKNRQTTTSDTDTDQSDAYGALINITMTTPAIRGRVECYQPEEIRNGSTKWNYNTTWTDPETNKTSKVNVPGTSMLGGPTVPDSRYVTCCYNHTDSLNDTTPQPLALGYWTQDYANTSEYVSASLNNFTVKWITGDGASQDGLMSNQETLYFPNIPKIQAVKCMPVFEKAEADIVVDKQDGRILSYHILGEPTPDDGAWSDAFVFHDLSDPNDPAVKKEIKDTSSLCDPDLDCPPMVMQNITTSYGNLFMNSLLRASRLVALSNSGANHGPPIAGELSLTDNVFNIQDNLTGLNMDFMSYAAYVQADRDPKALLDLNYMLESTQKIFTIFFQHYVSSTYSLKAGGWVYQPIGANQDGLGAANETFPQFNPDGTRAKKVSELPAQNTNRTASATMSTRVEVLHMNPKAVWLSVALLIWLALTAILVCAMQRWFFGDLRRNVESIADVLVLVAGSERLLAAVEKHGVEGLLKSDVKTRLGWFRTDDGKMRWGIEIAEEGEVLMD</sequence>
<name>A0A177CKG9_9PLEO</name>
<feature type="compositionally biased region" description="Basic and acidic residues" evidence="1">
    <location>
        <begin position="1"/>
        <end position="14"/>
    </location>
</feature>
<feature type="transmembrane region" description="Helical" evidence="2">
    <location>
        <begin position="115"/>
        <end position="133"/>
    </location>
</feature>
<feature type="compositionally biased region" description="Polar residues" evidence="1">
    <location>
        <begin position="43"/>
        <end position="62"/>
    </location>
</feature>
<protein>
    <submittedName>
        <fullName evidence="3">Uncharacterized protein</fullName>
    </submittedName>
</protein>
<organism evidence="3 4">
    <name type="scientific">Paraphaeosphaeria sporulosa</name>
    <dbReference type="NCBI Taxonomy" id="1460663"/>
    <lineage>
        <taxon>Eukaryota</taxon>
        <taxon>Fungi</taxon>
        <taxon>Dikarya</taxon>
        <taxon>Ascomycota</taxon>
        <taxon>Pezizomycotina</taxon>
        <taxon>Dothideomycetes</taxon>
        <taxon>Pleosporomycetidae</taxon>
        <taxon>Pleosporales</taxon>
        <taxon>Massarineae</taxon>
        <taxon>Didymosphaeriaceae</taxon>
        <taxon>Paraphaeosphaeria</taxon>
    </lineage>
</organism>
<accession>A0A177CKG9</accession>
<evidence type="ECO:0000313" key="3">
    <source>
        <dbReference type="EMBL" id="OAG07368.1"/>
    </source>
</evidence>
<keyword evidence="4" id="KW-1185">Reference proteome</keyword>
<dbReference type="OrthoDB" id="3248909at2759"/>
<keyword evidence="2" id="KW-1133">Transmembrane helix</keyword>
<feature type="region of interest" description="Disordered" evidence="1">
    <location>
        <begin position="974"/>
        <end position="996"/>
    </location>
</feature>
<dbReference type="GeneID" id="28759921"/>
<feature type="transmembrane region" description="Helical" evidence="2">
    <location>
        <begin position="688"/>
        <end position="710"/>
    </location>
</feature>
<evidence type="ECO:0000256" key="1">
    <source>
        <dbReference type="SAM" id="MobiDB-lite"/>
    </source>
</evidence>
<gene>
    <name evidence="3" type="ORF">CC84DRAFT_1143872</name>
</gene>
<dbReference type="PANTHER" id="PTHR37544">
    <property type="entry name" value="SPRAY-RELATED"/>
    <property type="match status" value="1"/>
</dbReference>
<proteinExistence type="predicted"/>
<feature type="transmembrane region" description="Helical" evidence="2">
    <location>
        <begin position="802"/>
        <end position="825"/>
    </location>
</feature>
<dbReference type="EMBL" id="KV441551">
    <property type="protein sequence ID" value="OAG07368.1"/>
    <property type="molecule type" value="Genomic_DNA"/>
</dbReference>
<keyword evidence="2" id="KW-0812">Transmembrane</keyword>
<dbReference type="PANTHER" id="PTHR37544:SF3">
    <property type="entry name" value="SPRAY"/>
    <property type="match status" value="1"/>
</dbReference>
<reference evidence="3 4" key="1">
    <citation type="submission" date="2016-05" db="EMBL/GenBank/DDBJ databases">
        <title>Comparative analysis of secretome profiles of manganese(II)-oxidizing ascomycete fungi.</title>
        <authorList>
            <consortium name="DOE Joint Genome Institute"/>
            <person name="Zeiner C.A."/>
            <person name="Purvine S.O."/>
            <person name="Zink E.M."/>
            <person name="Wu S."/>
            <person name="Pasa-Tolic L."/>
            <person name="Chaput D.L."/>
            <person name="Haridas S."/>
            <person name="Grigoriev I.V."/>
            <person name="Santelli C.M."/>
            <person name="Hansel C.M."/>
        </authorList>
    </citation>
    <scope>NUCLEOTIDE SEQUENCE [LARGE SCALE GENOMIC DNA]</scope>
    <source>
        <strain evidence="3 4">AP3s5-JAC2a</strain>
    </source>
</reference>
<dbReference type="InParanoid" id="A0A177CKG9"/>
<dbReference type="InterPro" id="IPR021840">
    <property type="entry name" value="DUF3433"/>
</dbReference>
<evidence type="ECO:0000313" key="4">
    <source>
        <dbReference type="Proteomes" id="UP000077069"/>
    </source>
</evidence>
<feature type="transmembrane region" description="Helical" evidence="2">
    <location>
        <begin position="572"/>
        <end position="593"/>
    </location>
</feature>
<dbReference type="Proteomes" id="UP000077069">
    <property type="component" value="Unassembled WGS sequence"/>
</dbReference>
<feature type="region of interest" description="Disordered" evidence="1">
    <location>
        <begin position="1"/>
        <end position="62"/>
    </location>
</feature>